<feature type="transmembrane region" description="Helical" evidence="1">
    <location>
        <begin position="40"/>
        <end position="63"/>
    </location>
</feature>
<dbReference type="AlphaFoldDB" id="A0ABD5S2G9"/>
<sequence length="100" mass="9977">SARLREVVVAGVVAGLLPGGPYAIYPIIRRVQESGANTPAVLTMLLGYGLIGVGRVPYGLVFFSPAVVGLRLLVAGAATVGVGTALFAIGGALEGRSTVG</sequence>
<proteinExistence type="predicted"/>
<gene>
    <name evidence="2" type="ORF">ACFQE1_15430</name>
</gene>
<dbReference type="EMBL" id="JBHSWU010000675">
    <property type="protein sequence ID" value="MFC6725732.1"/>
    <property type="molecule type" value="Genomic_DNA"/>
</dbReference>
<evidence type="ECO:0000313" key="3">
    <source>
        <dbReference type="Proteomes" id="UP001596328"/>
    </source>
</evidence>
<name>A0ABD5S2G9_9EURY</name>
<protein>
    <submittedName>
        <fullName evidence="2">Uncharacterized protein</fullName>
    </submittedName>
</protein>
<organism evidence="2 3">
    <name type="scientific">Halobium palmae</name>
    <dbReference type="NCBI Taxonomy" id="1776492"/>
    <lineage>
        <taxon>Archaea</taxon>
        <taxon>Methanobacteriati</taxon>
        <taxon>Methanobacteriota</taxon>
        <taxon>Stenosarchaea group</taxon>
        <taxon>Halobacteria</taxon>
        <taxon>Halobacteriales</taxon>
        <taxon>Haloferacaceae</taxon>
        <taxon>Halobium</taxon>
    </lineage>
</organism>
<accession>A0ABD5S2G9</accession>
<feature type="non-terminal residue" evidence="2">
    <location>
        <position position="1"/>
    </location>
</feature>
<feature type="transmembrane region" description="Helical" evidence="1">
    <location>
        <begin position="7"/>
        <end position="28"/>
    </location>
</feature>
<evidence type="ECO:0000256" key="1">
    <source>
        <dbReference type="SAM" id="Phobius"/>
    </source>
</evidence>
<keyword evidence="1" id="KW-0472">Membrane</keyword>
<feature type="transmembrane region" description="Helical" evidence="1">
    <location>
        <begin position="70"/>
        <end position="93"/>
    </location>
</feature>
<keyword evidence="1" id="KW-0812">Transmembrane</keyword>
<keyword evidence="1" id="KW-1133">Transmembrane helix</keyword>
<keyword evidence="3" id="KW-1185">Reference proteome</keyword>
<comment type="caution">
    <text evidence="2">The sequence shown here is derived from an EMBL/GenBank/DDBJ whole genome shotgun (WGS) entry which is preliminary data.</text>
</comment>
<dbReference type="Proteomes" id="UP001596328">
    <property type="component" value="Unassembled WGS sequence"/>
</dbReference>
<reference evidence="2 3" key="1">
    <citation type="journal article" date="2019" name="Int. J. Syst. Evol. Microbiol.">
        <title>The Global Catalogue of Microorganisms (GCM) 10K type strain sequencing project: providing services to taxonomists for standard genome sequencing and annotation.</title>
        <authorList>
            <consortium name="The Broad Institute Genomics Platform"/>
            <consortium name="The Broad Institute Genome Sequencing Center for Infectious Disease"/>
            <person name="Wu L."/>
            <person name="Ma J."/>
        </authorList>
    </citation>
    <scope>NUCLEOTIDE SEQUENCE [LARGE SCALE GENOMIC DNA]</scope>
    <source>
        <strain evidence="2 3">NBRC 111368</strain>
    </source>
</reference>
<evidence type="ECO:0000313" key="2">
    <source>
        <dbReference type="EMBL" id="MFC6725732.1"/>
    </source>
</evidence>